<keyword evidence="3" id="KW-1185">Reference proteome</keyword>
<evidence type="ECO:0000256" key="1">
    <source>
        <dbReference type="SAM" id="Phobius"/>
    </source>
</evidence>
<accession>A0A2T3ZDH1</accession>
<dbReference type="AlphaFoldDB" id="A0A2T3ZDH1"/>
<evidence type="ECO:0000313" key="2">
    <source>
        <dbReference type="EMBL" id="PTB42858.1"/>
    </source>
</evidence>
<proteinExistence type="predicted"/>
<protein>
    <submittedName>
        <fullName evidence="2">Uncharacterized protein</fullName>
    </submittedName>
</protein>
<dbReference type="Proteomes" id="UP000240493">
    <property type="component" value="Unassembled WGS sequence"/>
</dbReference>
<evidence type="ECO:0000313" key="3">
    <source>
        <dbReference type="Proteomes" id="UP000240493"/>
    </source>
</evidence>
<keyword evidence="1" id="KW-0812">Transmembrane</keyword>
<feature type="transmembrane region" description="Helical" evidence="1">
    <location>
        <begin position="36"/>
        <end position="55"/>
    </location>
</feature>
<name>A0A2T3ZDH1_TRIA4</name>
<gene>
    <name evidence="2" type="ORF">M441DRAFT_360269</name>
</gene>
<reference evidence="2 3" key="1">
    <citation type="submission" date="2016-07" db="EMBL/GenBank/DDBJ databases">
        <title>Multiple horizontal gene transfer events from other fungi enriched the ability of initially mycotrophic Trichoderma (Ascomycota) to feed on dead plant biomass.</title>
        <authorList>
            <consortium name="DOE Joint Genome Institute"/>
            <person name="Aerts A."/>
            <person name="Atanasova L."/>
            <person name="Chenthamara K."/>
            <person name="Zhang J."/>
            <person name="Grujic M."/>
            <person name="Henrissat B."/>
            <person name="Kuo A."/>
            <person name="Salamov A."/>
            <person name="Lipzen A."/>
            <person name="Labutti K."/>
            <person name="Barry K."/>
            <person name="Miao Y."/>
            <person name="Rahimi M.J."/>
            <person name="Shen Q."/>
            <person name="Grigoriev I.V."/>
            <person name="Kubicek C.P."/>
            <person name="Druzhinina I.S."/>
        </authorList>
    </citation>
    <scope>NUCLEOTIDE SEQUENCE [LARGE SCALE GENOMIC DNA]</scope>
    <source>
        <strain evidence="2 3">CBS 433.97</strain>
    </source>
</reference>
<keyword evidence="1" id="KW-0472">Membrane</keyword>
<keyword evidence="1" id="KW-1133">Transmembrane helix</keyword>
<dbReference type="EMBL" id="KZ679259">
    <property type="protein sequence ID" value="PTB42858.1"/>
    <property type="molecule type" value="Genomic_DNA"/>
</dbReference>
<dbReference type="OrthoDB" id="4897741at2759"/>
<sequence length="96" mass="10892">MSVLFWDASGPLAYLSFPGSAFLVNAISWISLVLGLFFSLPFVLFVVYDILLWIWRTYRNFSNQPQNAQIPVTAGTISTKATAISSEHHDQRARRR</sequence>
<organism evidence="2 3">
    <name type="scientific">Trichoderma asperellum (strain ATCC 204424 / CBS 433.97 / NBRC 101777)</name>
    <dbReference type="NCBI Taxonomy" id="1042311"/>
    <lineage>
        <taxon>Eukaryota</taxon>
        <taxon>Fungi</taxon>
        <taxon>Dikarya</taxon>
        <taxon>Ascomycota</taxon>
        <taxon>Pezizomycotina</taxon>
        <taxon>Sordariomycetes</taxon>
        <taxon>Hypocreomycetidae</taxon>
        <taxon>Hypocreales</taxon>
        <taxon>Hypocreaceae</taxon>
        <taxon>Trichoderma</taxon>
    </lineage>
</organism>